<feature type="transmembrane region" description="Helical" evidence="2">
    <location>
        <begin position="233"/>
        <end position="252"/>
    </location>
</feature>
<dbReference type="STRING" id="139420.A0A371CMI1"/>
<dbReference type="EMBL" id="KZ857510">
    <property type="protein sequence ID" value="RDX41488.1"/>
    <property type="molecule type" value="Genomic_DNA"/>
</dbReference>
<reference evidence="4 5" key="1">
    <citation type="journal article" date="2018" name="Biotechnol. Biofuels">
        <title>Integrative visual omics of the white-rot fungus Polyporus brumalis exposes the biotechnological potential of its oxidative enzymes for delignifying raw plant biomass.</title>
        <authorList>
            <person name="Miyauchi S."/>
            <person name="Rancon A."/>
            <person name="Drula E."/>
            <person name="Hage H."/>
            <person name="Chaduli D."/>
            <person name="Favel A."/>
            <person name="Grisel S."/>
            <person name="Henrissat B."/>
            <person name="Herpoel-Gimbert I."/>
            <person name="Ruiz-Duenas F.J."/>
            <person name="Chevret D."/>
            <person name="Hainaut M."/>
            <person name="Lin J."/>
            <person name="Wang M."/>
            <person name="Pangilinan J."/>
            <person name="Lipzen A."/>
            <person name="Lesage-Meessen L."/>
            <person name="Navarro D."/>
            <person name="Riley R."/>
            <person name="Grigoriev I.V."/>
            <person name="Zhou S."/>
            <person name="Raouche S."/>
            <person name="Rosso M.N."/>
        </authorList>
    </citation>
    <scope>NUCLEOTIDE SEQUENCE [LARGE SCALE GENOMIC DNA]</scope>
    <source>
        <strain evidence="4 5">BRFM 1820</strain>
    </source>
</reference>
<feature type="transmembrane region" description="Helical" evidence="2">
    <location>
        <begin position="199"/>
        <end position="221"/>
    </location>
</feature>
<sequence length="333" mass="36432">MSSEADDAAATVALFDSIYTGNYCIMATTVLFIYDTFITFDREVGLFWTAKRISGASLLFYANRWIYMAYYVMGLVQFASFPSDKVRVKPHNYCAMIVNVCSCSMFVLAVQAIALLQFIPGAVFSALRAYVLSRSKPLGLLVFTLSLAPVGANAVIVIISRVPLVAADMILIYITWTKLRGWATLTDIRQSKRLALSDILLRGGIIYFAILFVLNTLHPIFSATGVADQGASSYITEFSAPITTIIISRFLLELQEANQMVVRLDSDDPLHSSRGLYNSTPSFISSLGGFVNPDCLVRSDGDTLDSESSSEPPEEEYMAQAEMPQAAVSSSSA</sequence>
<feature type="domain" description="DUF6533" evidence="3">
    <location>
        <begin position="23"/>
        <end position="68"/>
    </location>
</feature>
<feature type="transmembrane region" description="Helical" evidence="2">
    <location>
        <begin position="138"/>
        <end position="159"/>
    </location>
</feature>
<feature type="transmembrane region" description="Helical" evidence="2">
    <location>
        <begin position="93"/>
        <end position="118"/>
    </location>
</feature>
<protein>
    <recommendedName>
        <fullName evidence="3">DUF6533 domain-containing protein</fullName>
    </recommendedName>
</protein>
<evidence type="ECO:0000313" key="4">
    <source>
        <dbReference type="EMBL" id="RDX41488.1"/>
    </source>
</evidence>
<gene>
    <name evidence="4" type="ORF">OH76DRAFT_1489418</name>
</gene>
<evidence type="ECO:0000256" key="2">
    <source>
        <dbReference type="SAM" id="Phobius"/>
    </source>
</evidence>
<organism evidence="4 5">
    <name type="scientific">Lentinus brumalis</name>
    <dbReference type="NCBI Taxonomy" id="2498619"/>
    <lineage>
        <taxon>Eukaryota</taxon>
        <taxon>Fungi</taxon>
        <taxon>Dikarya</taxon>
        <taxon>Basidiomycota</taxon>
        <taxon>Agaricomycotina</taxon>
        <taxon>Agaricomycetes</taxon>
        <taxon>Polyporales</taxon>
        <taxon>Polyporaceae</taxon>
        <taxon>Lentinus</taxon>
    </lineage>
</organism>
<evidence type="ECO:0000313" key="5">
    <source>
        <dbReference type="Proteomes" id="UP000256964"/>
    </source>
</evidence>
<keyword evidence="2" id="KW-0472">Membrane</keyword>
<dbReference type="InterPro" id="IPR045340">
    <property type="entry name" value="DUF6533"/>
</dbReference>
<accession>A0A371CMI1</accession>
<keyword evidence="2" id="KW-0812">Transmembrane</keyword>
<dbReference type="Proteomes" id="UP000256964">
    <property type="component" value="Unassembled WGS sequence"/>
</dbReference>
<keyword evidence="2" id="KW-1133">Transmembrane helix</keyword>
<proteinExistence type="predicted"/>
<feature type="region of interest" description="Disordered" evidence="1">
    <location>
        <begin position="298"/>
        <end position="333"/>
    </location>
</feature>
<feature type="transmembrane region" description="Helical" evidence="2">
    <location>
        <begin position="65"/>
        <end position="81"/>
    </location>
</feature>
<evidence type="ECO:0000259" key="3">
    <source>
        <dbReference type="Pfam" id="PF20151"/>
    </source>
</evidence>
<name>A0A371CMI1_9APHY</name>
<evidence type="ECO:0000256" key="1">
    <source>
        <dbReference type="SAM" id="MobiDB-lite"/>
    </source>
</evidence>
<keyword evidence="5" id="KW-1185">Reference proteome</keyword>
<dbReference type="OrthoDB" id="2797003at2759"/>
<dbReference type="AlphaFoldDB" id="A0A371CMI1"/>
<dbReference type="Pfam" id="PF20151">
    <property type="entry name" value="DUF6533"/>
    <property type="match status" value="1"/>
</dbReference>